<keyword evidence="2" id="KW-0472">Membrane</keyword>
<comment type="caution">
    <text evidence="6">The sequence shown here is derived from an EMBL/GenBank/DDBJ whole genome shotgun (WGS) entry which is preliminary data.</text>
</comment>
<evidence type="ECO:0000256" key="2">
    <source>
        <dbReference type="SAM" id="Phobius"/>
    </source>
</evidence>
<accession>A0A2N7AT31</accession>
<keyword evidence="7" id="KW-1185">Reference proteome</keyword>
<feature type="domain" description="WxL Interacting Protein peptidoglycan binding" evidence="4">
    <location>
        <begin position="34"/>
        <end position="153"/>
    </location>
</feature>
<dbReference type="RefSeq" id="WP_102196587.1">
    <property type="nucleotide sequence ID" value="NZ_NIPR01000034.1"/>
</dbReference>
<protein>
    <submittedName>
        <fullName evidence="6">Uncharacterized protein</fullName>
    </submittedName>
</protein>
<evidence type="ECO:0000259" key="4">
    <source>
        <dbReference type="Pfam" id="PF06030"/>
    </source>
</evidence>
<dbReference type="EMBL" id="NIPR01000034">
    <property type="protein sequence ID" value="PMD68847.1"/>
    <property type="molecule type" value="Genomic_DNA"/>
</dbReference>
<sequence length="371" mass="40636">MKKRIIVFFSTLLLLIATFLPFATTVKAAPDKSYAIQAILPNNQISKDESYFDLKVEPKKSQTLKILIANTGSKAITVTAMVNNAYTSDSGVIGYDKYNTKLYKSKLPSLTSLVEGKRKQIVKLGAGQNKTVSFKVKSPDSEYSGIILGGVTTTASVSPTKSKNINIKNQVRYVKGVVLRSKEDGVMPDMHLTSAAPKAVAGATGIAYRMDNTAPINVNKVSLKAKITNGSKVINYKADSLQFAPNSQFNYFVPIKKLTAGDYKAHITLKNDSGFEKSFNYNITIKKAQADSVNDATKPKQQSNNKQWIGIIVGIIVLIAVVVWMYLYYSQRNKGDGPKGGRGKMSFRLPKKSDSPKNSRSGGTRSSRHKK</sequence>
<dbReference type="AlphaFoldDB" id="A0A2N7AT31"/>
<proteinExistence type="predicted"/>
<reference evidence="6 7" key="1">
    <citation type="submission" date="2017-05" db="EMBL/GenBank/DDBJ databases">
        <title>Lactobacillus nurukis nov., sp. nov., isolated from nuruk.</title>
        <authorList>
            <person name="Kim S.-J."/>
        </authorList>
    </citation>
    <scope>NUCLEOTIDE SEQUENCE [LARGE SCALE GENOMIC DNA]</scope>
    <source>
        <strain evidence="6 7">SYF10-1a</strain>
    </source>
</reference>
<dbReference type="Pfam" id="PF11797">
    <property type="entry name" value="WxLIP_HBD"/>
    <property type="match status" value="1"/>
</dbReference>
<dbReference type="Pfam" id="PF06030">
    <property type="entry name" value="WxLIP_PGBD"/>
    <property type="match status" value="1"/>
</dbReference>
<keyword evidence="3" id="KW-0732">Signal</keyword>
<feature type="domain" description="WxL Interacting Protein host binding" evidence="5">
    <location>
        <begin position="163"/>
        <end position="294"/>
    </location>
</feature>
<feature type="chain" id="PRO_5014866401" evidence="3">
    <location>
        <begin position="29"/>
        <end position="371"/>
    </location>
</feature>
<keyword evidence="2" id="KW-1133">Transmembrane helix</keyword>
<evidence type="ECO:0000256" key="3">
    <source>
        <dbReference type="SAM" id="SignalP"/>
    </source>
</evidence>
<name>A0A2N7AT31_9LACO</name>
<dbReference type="InterPro" id="IPR010317">
    <property type="entry name" value="WxLIP_PGBD"/>
</dbReference>
<keyword evidence="2" id="KW-0812">Transmembrane</keyword>
<organism evidence="6 7">
    <name type="scientific">Companilactobacillus nuruki</name>
    <dbReference type="NCBI Taxonomy" id="1993540"/>
    <lineage>
        <taxon>Bacteria</taxon>
        <taxon>Bacillati</taxon>
        <taxon>Bacillota</taxon>
        <taxon>Bacilli</taxon>
        <taxon>Lactobacillales</taxon>
        <taxon>Lactobacillaceae</taxon>
        <taxon>Companilactobacillus</taxon>
    </lineage>
</organism>
<evidence type="ECO:0000259" key="5">
    <source>
        <dbReference type="Pfam" id="PF11797"/>
    </source>
</evidence>
<dbReference type="InterPro" id="IPR021759">
    <property type="entry name" value="WxLIP_HBD"/>
</dbReference>
<evidence type="ECO:0000313" key="6">
    <source>
        <dbReference type="EMBL" id="PMD68847.1"/>
    </source>
</evidence>
<gene>
    <name evidence="6" type="ORF">CBP76_09100</name>
</gene>
<evidence type="ECO:0000256" key="1">
    <source>
        <dbReference type="SAM" id="MobiDB-lite"/>
    </source>
</evidence>
<feature type="transmembrane region" description="Helical" evidence="2">
    <location>
        <begin position="308"/>
        <end position="329"/>
    </location>
</feature>
<feature type="signal peptide" evidence="3">
    <location>
        <begin position="1"/>
        <end position="28"/>
    </location>
</feature>
<dbReference type="Proteomes" id="UP000235649">
    <property type="component" value="Unassembled WGS sequence"/>
</dbReference>
<evidence type="ECO:0000313" key="7">
    <source>
        <dbReference type="Proteomes" id="UP000235649"/>
    </source>
</evidence>
<dbReference type="OrthoDB" id="2148359at2"/>
<feature type="region of interest" description="Disordered" evidence="1">
    <location>
        <begin position="334"/>
        <end position="371"/>
    </location>
</feature>